<gene>
    <name evidence="8" type="ORF">BDY17DRAFT_84706</name>
</gene>
<dbReference type="PANTHER" id="PTHR10984">
    <property type="entry name" value="ENDOPLASMIC RETICULUM-GOLGI INTERMEDIATE COMPARTMENT PROTEIN"/>
    <property type="match status" value="1"/>
</dbReference>
<evidence type="ECO:0000259" key="6">
    <source>
        <dbReference type="Pfam" id="PF07970"/>
    </source>
</evidence>
<keyword evidence="3" id="KW-1133">Transmembrane helix</keyword>
<sequence>MNGFSDKGLDESDFGGDAKSARGVVQAFDAFPKTKPSYTEKTSTGGVWTVVLMCASIWLVVSELGRWWVGNTTHSFSVEQGVGRDLQVNLDLVVKMKCEDIHVNLQDASGDRIMARQALTSDPTTWLQWAPAPGRRAPARESRTDGREYLEEDVHDYLGATPDSKKFKKTPKPWRGYPIDSCRIYGTMHTNKVQGDFHITARGHGYMEYGQHLDHSAFNFSHYINELSFGPYYPSLTNPLDDTYTTTWFNFFKYQYYVSVVPTIYTTDARALKQIDKYHESPSSGSDGLGQYPGRLSKNTVFTNQYAVTEQHYQVPQNQVPGVFVKFDIEPILLTIAEEWASVPALFIRLVNVVSGVLVAGGWCFQLSEWAKDQRRPRRQATSDGILFGNEKQGL</sequence>
<dbReference type="RefSeq" id="XP_033593299.1">
    <property type="nucleotide sequence ID" value="XM_033738767.1"/>
</dbReference>
<dbReference type="GO" id="GO:0006888">
    <property type="term" value="P:endoplasmic reticulum to Golgi vesicle-mediated transport"/>
    <property type="evidence" value="ECO:0007669"/>
    <property type="project" value="UniProtKB-UniRule"/>
</dbReference>
<keyword evidence="5" id="KW-0256">Endoplasmic reticulum</keyword>
<dbReference type="AlphaFoldDB" id="A0A6A6Q2V0"/>
<keyword evidence="5" id="KW-0813">Transport</keyword>
<dbReference type="Pfam" id="PF13850">
    <property type="entry name" value="ERGIC_N"/>
    <property type="match status" value="1"/>
</dbReference>
<dbReference type="InterPro" id="IPR039542">
    <property type="entry name" value="Erv_N"/>
</dbReference>
<evidence type="ECO:0000256" key="1">
    <source>
        <dbReference type="ARBA" id="ARBA00004370"/>
    </source>
</evidence>
<protein>
    <recommendedName>
        <fullName evidence="5">Endoplasmic reticulum-Golgi intermediate compartment protein</fullName>
    </recommendedName>
</protein>
<reference evidence="8" key="1">
    <citation type="journal article" date="2020" name="Stud. Mycol.">
        <title>101 Dothideomycetes genomes: a test case for predicting lifestyles and emergence of pathogens.</title>
        <authorList>
            <person name="Haridas S."/>
            <person name="Albert R."/>
            <person name="Binder M."/>
            <person name="Bloem J."/>
            <person name="Labutti K."/>
            <person name="Salamov A."/>
            <person name="Andreopoulos B."/>
            <person name="Baker S."/>
            <person name="Barry K."/>
            <person name="Bills G."/>
            <person name="Bluhm B."/>
            <person name="Cannon C."/>
            <person name="Castanera R."/>
            <person name="Culley D."/>
            <person name="Daum C."/>
            <person name="Ezra D."/>
            <person name="Gonzalez J."/>
            <person name="Henrissat B."/>
            <person name="Kuo A."/>
            <person name="Liang C."/>
            <person name="Lipzen A."/>
            <person name="Lutzoni F."/>
            <person name="Magnuson J."/>
            <person name="Mondo S."/>
            <person name="Nolan M."/>
            <person name="Ohm R."/>
            <person name="Pangilinan J."/>
            <person name="Park H.-J."/>
            <person name="Ramirez L."/>
            <person name="Alfaro M."/>
            <person name="Sun H."/>
            <person name="Tritt A."/>
            <person name="Yoshinaga Y."/>
            <person name="Zwiers L.-H."/>
            <person name="Turgeon B."/>
            <person name="Goodwin S."/>
            <person name="Spatafora J."/>
            <person name="Crous P."/>
            <person name="Grigoriev I."/>
        </authorList>
    </citation>
    <scope>NUCLEOTIDE SEQUENCE</scope>
    <source>
        <strain evidence="8">CBS 113389</strain>
    </source>
</reference>
<comment type="function">
    <text evidence="5">Plays a role in transport between endoplasmic reticulum and Golgi.</text>
</comment>
<keyword evidence="5" id="KW-0333">Golgi apparatus</keyword>
<dbReference type="GO" id="GO:0005789">
    <property type="term" value="C:endoplasmic reticulum membrane"/>
    <property type="evidence" value="ECO:0007669"/>
    <property type="project" value="UniProtKB-SubCell"/>
</dbReference>
<dbReference type="GO" id="GO:0033116">
    <property type="term" value="C:endoplasmic reticulum-Golgi intermediate compartment membrane"/>
    <property type="evidence" value="ECO:0007669"/>
    <property type="project" value="UniProtKB-SubCell"/>
</dbReference>
<evidence type="ECO:0000313" key="9">
    <source>
        <dbReference type="Proteomes" id="UP000799767"/>
    </source>
</evidence>
<evidence type="ECO:0000256" key="2">
    <source>
        <dbReference type="ARBA" id="ARBA00022692"/>
    </source>
</evidence>
<keyword evidence="5" id="KW-0931">ER-Golgi transport</keyword>
<dbReference type="PANTHER" id="PTHR10984:SF81">
    <property type="entry name" value="ER-DERIVED VESICLES PROTEIN ERV41"/>
    <property type="match status" value="1"/>
</dbReference>
<name>A0A6A6Q2V0_9PEZI</name>
<keyword evidence="9" id="KW-1185">Reference proteome</keyword>
<evidence type="ECO:0000256" key="5">
    <source>
        <dbReference type="RuleBase" id="RU369013"/>
    </source>
</evidence>
<evidence type="ECO:0000313" key="8">
    <source>
        <dbReference type="EMBL" id="KAF2486730.1"/>
    </source>
</evidence>
<dbReference type="GO" id="GO:0030134">
    <property type="term" value="C:COPII-coated ER to Golgi transport vesicle"/>
    <property type="evidence" value="ECO:0007669"/>
    <property type="project" value="TreeGrafter"/>
</dbReference>
<dbReference type="Pfam" id="PF07970">
    <property type="entry name" value="COPIIcoated_ERV"/>
    <property type="match status" value="1"/>
</dbReference>
<dbReference type="OrthoDB" id="5541786at2759"/>
<proteinExistence type="inferred from homology"/>
<evidence type="ECO:0000256" key="3">
    <source>
        <dbReference type="ARBA" id="ARBA00022989"/>
    </source>
</evidence>
<dbReference type="GO" id="GO:0006890">
    <property type="term" value="P:retrograde vesicle-mediated transport, Golgi to endoplasmic reticulum"/>
    <property type="evidence" value="ECO:0007669"/>
    <property type="project" value="TreeGrafter"/>
</dbReference>
<keyword evidence="2" id="KW-0812">Transmembrane</keyword>
<dbReference type="GO" id="GO:0000139">
    <property type="term" value="C:Golgi membrane"/>
    <property type="evidence" value="ECO:0007669"/>
    <property type="project" value="UniProtKB-SubCell"/>
</dbReference>
<organism evidence="8 9">
    <name type="scientific">Neohortaea acidophila</name>
    <dbReference type="NCBI Taxonomy" id="245834"/>
    <lineage>
        <taxon>Eukaryota</taxon>
        <taxon>Fungi</taxon>
        <taxon>Dikarya</taxon>
        <taxon>Ascomycota</taxon>
        <taxon>Pezizomycotina</taxon>
        <taxon>Dothideomycetes</taxon>
        <taxon>Dothideomycetidae</taxon>
        <taxon>Mycosphaerellales</taxon>
        <taxon>Teratosphaeriaceae</taxon>
        <taxon>Neohortaea</taxon>
    </lineage>
</organism>
<comment type="subcellular location">
    <subcellularLocation>
        <location evidence="5">Endoplasmic reticulum membrane</location>
        <topology evidence="5">Multi-pass membrane protein</topology>
    </subcellularLocation>
    <subcellularLocation>
        <location evidence="5">Endoplasmic reticulum-Golgi intermediate compartment membrane</location>
        <topology evidence="5">Multi-pass membrane protein</topology>
    </subcellularLocation>
    <subcellularLocation>
        <location evidence="5">Golgi apparatus membrane</location>
        <topology evidence="5">Multi-pass membrane protein</topology>
    </subcellularLocation>
    <subcellularLocation>
        <location evidence="1">Membrane</location>
    </subcellularLocation>
</comment>
<feature type="domain" description="Endoplasmic reticulum vesicle transporter N-terminal" evidence="7">
    <location>
        <begin position="26"/>
        <end position="113"/>
    </location>
</feature>
<dbReference type="InterPro" id="IPR045888">
    <property type="entry name" value="Erv"/>
</dbReference>
<evidence type="ECO:0000259" key="7">
    <source>
        <dbReference type="Pfam" id="PF13850"/>
    </source>
</evidence>
<keyword evidence="4" id="KW-0472">Membrane</keyword>
<evidence type="ECO:0000256" key="4">
    <source>
        <dbReference type="ARBA" id="ARBA00023136"/>
    </source>
</evidence>
<dbReference type="InterPro" id="IPR012936">
    <property type="entry name" value="Erv_C"/>
</dbReference>
<dbReference type="Proteomes" id="UP000799767">
    <property type="component" value="Unassembled WGS sequence"/>
</dbReference>
<feature type="domain" description="Endoplasmic reticulum vesicle transporter C-terminal" evidence="6">
    <location>
        <begin position="180"/>
        <end position="361"/>
    </location>
</feature>
<comment type="similarity">
    <text evidence="5">Belongs to the ERGIC family.</text>
</comment>
<dbReference type="EMBL" id="MU001632">
    <property type="protein sequence ID" value="KAF2486730.1"/>
    <property type="molecule type" value="Genomic_DNA"/>
</dbReference>
<dbReference type="GeneID" id="54479768"/>
<accession>A0A6A6Q2V0</accession>